<feature type="signal peptide" evidence="1">
    <location>
        <begin position="1"/>
        <end position="22"/>
    </location>
</feature>
<dbReference type="EMBL" id="ML178819">
    <property type="protein sequence ID" value="TFL03797.1"/>
    <property type="molecule type" value="Genomic_DNA"/>
</dbReference>
<protein>
    <recommendedName>
        <fullName evidence="4">Secreted protein</fullName>
    </recommendedName>
</protein>
<keyword evidence="3" id="KW-1185">Reference proteome</keyword>
<reference evidence="2 3" key="1">
    <citation type="journal article" date="2019" name="Nat. Ecol. Evol.">
        <title>Megaphylogeny resolves global patterns of mushroom evolution.</title>
        <authorList>
            <person name="Varga T."/>
            <person name="Krizsan K."/>
            <person name="Foldi C."/>
            <person name="Dima B."/>
            <person name="Sanchez-Garcia M."/>
            <person name="Sanchez-Ramirez S."/>
            <person name="Szollosi G.J."/>
            <person name="Szarkandi J.G."/>
            <person name="Papp V."/>
            <person name="Albert L."/>
            <person name="Andreopoulos W."/>
            <person name="Angelini C."/>
            <person name="Antonin V."/>
            <person name="Barry K.W."/>
            <person name="Bougher N.L."/>
            <person name="Buchanan P."/>
            <person name="Buyck B."/>
            <person name="Bense V."/>
            <person name="Catcheside P."/>
            <person name="Chovatia M."/>
            <person name="Cooper J."/>
            <person name="Damon W."/>
            <person name="Desjardin D."/>
            <person name="Finy P."/>
            <person name="Geml J."/>
            <person name="Haridas S."/>
            <person name="Hughes K."/>
            <person name="Justo A."/>
            <person name="Karasinski D."/>
            <person name="Kautmanova I."/>
            <person name="Kiss B."/>
            <person name="Kocsube S."/>
            <person name="Kotiranta H."/>
            <person name="LaButti K.M."/>
            <person name="Lechner B.E."/>
            <person name="Liimatainen K."/>
            <person name="Lipzen A."/>
            <person name="Lukacs Z."/>
            <person name="Mihaltcheva S."/>
            <person name="Morgado L.N."/>
            <person name="Niskanen T."/>
            <person name="Noordeloos M.E."/>
            <person name="Ohm R.A."/>
            <person name="Ortiz-Santana B."/>
            <person name="Ovrebo C."/>
            <person name="Racz N."/>
            <person name="Riley R."/>
            <person name="Savchenko A."/>
            <person name="Shiryaev A."/>
            <person name="Soop K."/>
            <person name="Spirin V."/>
            <person name="Szebenyi C."/>
            <person name="Tomsovsky M."/>
            <person name="Tulloss R.E."/>
            <person name="Uehling J."/>
            <person name="Grigoriev I.V."/>
            <person name="Vagvolgyi C."/>
            <person name="Papp T."/>
            <person name="Martin F.M."/>
            <person name="Miettinen O."/>
            <person name="Hibbett D.S."/>
            <person name="Nagy L.G."/>
        </authorList>
    </citation>
    <scope>NUCLEOTIDE SEQUENCE [LARGE SCALE GENOMIC DNA]</scope>
    <source>
        <strain evidence="2 3">CBS 309.79</strain>
    </source>
</reference>
<sequence length="90" mass="10678">MTFGIYVMLIYLCSSLVFRLLADTLCSGFAYQHRAHREEQHVYASRTFSVLLFLSRACYPYHEPTRHGWRKSHRYLRTTNTFGYLEAAIH</sequence>
<evidence type="ECO:0000313" key="2">
    <source>
        <dbReference type="EMBL" id="TFL03797.1"/>
    </source>
</evidence>
<organism evidence="2 3">
    <name type="scientific">Pterulicium gracile</name>
    <dbReference type="NCBI Taxonomy" id="1884261"/>
    <lineage>
        <taxon>Eukaryota</taxon>
        <taxon>Fungi</taxon>
        <taxon>Dikarya</taxon>
        <taxon>Basidiomycota</taxon>
        <taxon>Agaricomycotina</taxon>
        <taxon>Agaricomycetes</taxon>
        <taxon>Agaricomycetidae</taxon>
        <taxon>Agaricales</taxon>
        <taxon>Pleurotineae</taxon>
        <taxon>Pterulaceae</taxon>
        <taxon>Pterulicium</taxon>
    </lineage>
</organism>
<evidence type="ECO:0000313" key="3">
    <source>
        <dbReference type="Proteomes" id="UP000305067"/>
    </source>
</evidence>
<gene>
    <name evidence="2" type="ORF">BDV98DRAFT_348229</name>
</gene>
<dbReference type="AlphaFoldDB" id="A0A5C3QQG2"/>
<evidence type="ECO:0000256" key="1">
    <source>
        <dbReference type="SAM" id="SignalP"/>
    </source>
</evidence>
<feature type="chain" id="PRO_5022662703" description="Secreted protein" evidence="1">
    <location>
        <begin position="23"/>
        <end position="90"/>
    </location>
</feature>
<accession>A0A5C3QQG2</accession>
<evidence type="ECO:0008006" key="4">
    <source>
        <dbReference type="Google" id="ProtNLM"/>
    </source>
</evidence>
<name>A0A5C3QQG2_9AGAR</name>
<dbReference type="Proteomes" id="UP000305067">
    <property type="component" value="Unassembled WGS sequence"/>
</dbReference>
<keyword evidence="1" id="KW-0732">Signal</keyword>
<proteinExistence type="predicted"/>